<proteinExistence type="predicted"/>
<dbReference type="Proteomes" id="UP000703661">
    <property type="component" value="Unassembled WGS sequence"/>
</dbReference>
<feature type="domain" description="F-box" evidence="1">
    <location>
        <begin position="436"/>
        <end position="475"/>
    </location>
</feature>
<dbReference type="InterPro" id="IPR001810">
    <property type="entry name" value="F-box_dom"/>
</dbReference>
<evidence type="ECO:0000313" key="3">
    <source>
        <dbReference type="Proteomes" id="UP000703661"/>
    </source>
</evidence>
<dbReference type="Pfam" id="PF12937">
    <property type="entry name" value="F-box-like"/>
    <property type="match status" value="1"/>
</dbReference>
<organism evidence="2 3">
    <name type="scientific">Entomortierella chlamydospora</name>
    <dbReference type="NCBI Taxonomy" id="101097"/>
    <lineage>
        <taxon>Eukaryota</taxon>
        <taxon>Fungi</taxon>
        <taxon>Fungi incertae sedis</taxon>
        <taxon>Mucoromycota</taxon>
        <taxon>Mortierellomycotina</taxon>
        <taxon>Mortierellomycetes</taxon>
        <taxon>Mortierellales</taxon>
        <taxon>Mortierellaceae</taxon>
        <taxon>Entomortierella</taxon>
    </lineage>
</organism>
<dbReference type="SUPFAM" id="SSF81383">
    <property type="entry name" value="F-box domain"/>
    <property type="match status" value="2"/>
</dbReference>
<evidence type="ECO:0000259" key="1">
    <source>
        <dbReference type="Pfam" id="PF12937"/>
    </source>
</evidence>
<keyword evidence="3" id="KW-1185">Reference proteome</keyword>
<dbReference type="Gene3D" id="3.80.10.10">
    <property type="entry name" value="Ribonuclease Inhibitor"/>
    <property type="match status" value="2"/>
</dbReference>
<dbReference type="EMBL" id="JAAAID010000365">
    <property type="protein sequence ID" value="KAG0018407.1"/>
    <property type="molecule type" value="Genomic_DNA"/>
</dbReference>
<dbReference type="InterPro" id="IPR032675">
    <property type="entry name" value="LRR_dom_sf"/>
</dbReference>
<dbReference type="AlphaFoldDB" id="A0A9P6MYY8"/>
<gene>
    <name evidence="2" type="ORF">BGZ80_007205</name>
</gene>
<sequence length="882" mass="99601">MKSVKRTSAKSPLDISEIRLIIATYLSPSDAIACSVVCKDWNEDFISNVWHSVDFKVHGMFKSLDRKIIAKYGKHIRVVASLDQMPELTALQDRSICNLKSISVALPSSEFRLYLTDLIRRNNALVPNTPPNKSRLTSVTLKNLRMTRDSLSTLLFTCPALNDISISGCVFLKCRNSGFSQNLHVTKICASIDQILDPHPGHRTVSLLVHFPNLKVWANLDCDSLDETTAKSFRKELMRYCSDVVAVECYASSSTVVENLLSTLTQPLEKIRFSYDAISPGVIRSILFHSSTLLSIEANNSTIENWDYDADRAFSATDYFSKSGFGWIMQTIPMTCSRLEVIILPSYKMDMDIVERMSWTCMDLRVLKIRVQDLGTKKLIRAVAKKWQLGQKAQRQQIPFDVAADIKKEEMDSINNRVLRHLLQFKKLTTSPIDIPEIGALVASYLSLDDAVACSLVCKAWSENFMSRIWHTVDFDSYNFEDVTHDVISRHGKHIRVVKYLSQCWKAVLLQDPCVKNLISIDVGIKSPELRLYGTDLIRRNRDTITELELDGTDLLTRTDYDCAGALIPSSGGASCLVKLVLRGLSMTQYSFSTLLSICPMLKSVALDECVFFESRGATLFRHPNVEILDASIPQLFEERYPSSSLLVHFPNLRKWETANLGRDMSDKAESIQKDISKCCPGIVSIRFACSTETTIQGVLSVTSQPLEGIEIYSGMITPRVIGGILFHKGTLLRLQAEVYGMEEWNNYDDILDTEDLNAPNWMLQLIPMTCSHLQVLSLPLVEMDMDVVERMPWTCMDLKELYIRVQGLDNKESILAVVKRWRLVQKERMKVAAVATSDSTAAIEAGNTAAEIWDPALIESRVMRHLLQFKKLTTLWLGYKT</sequence>
<dbReference type="InterPro" id="IPR036047">
    <property type="entry name" value="F-box-like_dom_sf"/>
</dbReference>
<accession>A0A9P6MYY8</accession>
<evidence type="ECO:0000313" key="2">
    <source>
        <dbReference type="EMBL" id="KAG0018407.1"/>
    </source>
</evidence>
<protein>
    <recommendedName>
        <fullName evidence="1">F-box domain-containing protein</fullName>
    </recommendedName>
</protein>
<name>A0A9P6MYY8_9FUNG</name>
<dbReference type="PANTHER" id="PTHR31639:SF256">
    <property type="entry name" value="OS07G0242900 PROTEIN"/>
    <property type="match status" value="1"/>
</dbReference>
<dbReference type="SUPFAM" id="SSF52047">
    <property type="entry name" value="RNI-like"/>
    <property type="match status" value="1"/>
</dbReference>
<reference evidence="2" key="1">
    <citation type="journal article" date="2020" name="Fungal Divers.">
        <title>Resolving the Mortierellaceae phylogeny through synthesis of multi-gene phylogenetics and phylogenomics.</title>
        <authorList>
            <person name="Vandepol N."/>
            <person name="Liber J."/>
            <person name="Desiro A."/>
            <person name="Na H."/>
            <person name="Kennedy M."/>
            <person name="Barry K."/>
            <person name="Grigoriev I.V."/>
            <person name="Miller A.N."/>
            <person name="O'Donnell K."/>
            <person name="Stajich J.E."/>
            <person name="Bonito G."/>
        </authorList>
    </citation>
    <scope>NUCLEOTIDE SEQUENCE</scope>
    <source>
        <strain evidence="2">NRRL 2769</strain>
    </source>
</reference>
<comment type="caution">
    <text evidence="2">The sequence shown here is derived from an EMBL/GenBank/DDBJ whole genome shotgun (WGS) entry which is preliminary data.</text>
</comment>
<dbReference type="PANTHER" id="PTHR31639">
    <property type="entry name" value="F-BOX PROTEIN-LIKE"/>
    <property type="match status" value="1"/>
</dbReference>